<feature type="transmembrane region" description="Helical" evidence="11">
    <location>
        <begin position="308"/>
        <end position="333"/>
    </location>
</feature>
<dbReference type="PANTHER" id="PTHR12371:SF11">
    <property type="entry name" value="TRANSLOCATING CHAIN-ASSOCIATED MEMBRANE PROTEIN"/>
    <property type="match status" value="1"/>
</dbReference>
<dbReference type="GO" id="GO:0005789">
    <property type="term" value="C:endoplasmic reticulum membrane"/>
    <property type="evidence" value="ECO:0007669"/>
    <property type="project" value="TreeGrafter"/>
</dbReference>
<sequence>MVETRRAVGGPRNKKVTPPVFSHEFIIQNHGDIMSCVLMVFIVGLMFPLTSSFAGVFIAPQYNETQQVVLDGNEYSYSGYKNGILDLGTIFFYTVAWIVVHAIIQEYVLDKLQRRTHLSKVSTFKFTESGHTLVFAIYSIVHASQLVQEIFVGLNDFKKIWIGYPDDHRFMSASYKLFFIFQIAYWLHQFPEFYFQKLKKEEIRQKTVVSIVYTVFITAAYFLNFTRIALVLLILEYSAQVIFHFARLTHYLEKKSISKPVFKAWNVVFVLARIGSVILSVMTFWYGLRQSELPYIDASIGNFNTTFVRLNLLLSIVILQLVLFWSFISFHLGRFRDTGKKDKKRPAAAPAQPKKKRNDESESEADSKSLKKKN</sequence>
<feature type="transmembrane region" description="Helical" evidence="11">
    <location>
        <begin position="267"/>
        <end position="288"/>
    </location>
</feature>
<evidence type="ECO:0000256" key="1">
    <source>
        <dbReference type="ARBA" id="ARBA00004141"/>
    </source>
</evidence>
<feature type="transmembrane region" description="Helical" evidence="11">
    <location>
        <begin position="229"/>
        <end position="246"/>
    </location>
</feature>
<feature type="transmembrane region" description="Helical" evidence="11">
    <location>
        <begin position="168"/>
        <end position="187"/>
    </location>
</feature>
<keyword evidence="14" id="KW-1185">Reference proteome</keyword>
<keyword evidence="8" id="KW-0811">Translocation</keyword>
<dbReference type="SMART" id="SM00724">
    <property type="entry name" value="TLC"/>
    <property type="match status" value="1"/>
</dbReference>
<reference evidence="13" key="1">
    <citation type="submission" date="2022-11" db="EMBL/GenBank/DDBJ databases">
        <authorList>
            <person name="Kikuchi T."/>
        </authorList>
    </citation>
    <scope>NUCLEOTIDE SEQUENCE</scope>
    <source>
        <strain evidence="13">PS1010</strain>
    </source>
</reference>
<organism evidence="13 14">
    <name type="scientific">Caenorhabditis angaria</name>
    <dbReference type="NCBI Taxonomy" id="860376"/>
    <lineage>
        <taxon>Eukaryota</taxon>
        <taxon>Metazoa</taxon>
        <taxon>Ecdysozoa</taxon>
        <taxon>Nematoda</taxon>
        <taxon>Chromadorea</taxon>
        <taxon>Rhabditida</taxon>
        <taxon>Rhabditina</taxon>
        <taxon>Rhabditomorpha</taxon>
        <taxon>Rhabditoidea</taxon>
        <taxon>Rhabditidae</taxon>
        <taxon>Peloderinae</taxon>
        <taxon>Caenorhabditis</taxon>
    </lineage>
</organism>
<proteinExistence type="inferred from homology"/>
<feature type="region of interest" description="Disordered" evidence="10">
    <location>
        <begin position="337"/>
        <end position="374"/>
    </location>
</feature>
<dbReference type="InterPro" id="IPR016447">
    <property type="entry name" value="Translocation_assoc_membrane"/>
</dbReference>
<dbReference type="EMBL" id="CANHGI010000004">
    <property type="protein sequence ID" value="CAI5448995.1"/>
    <property type="molecule type" value="Genomic_DNA"/>
</dbReference>
<dbReference type="GO" id="GO:0045048">
    <property type="term" value="P:protein insertion into ER membrane"/>
    <property type="evidence" value="ECO:0007669"/>
    <property type="project" value="TreeGrafter"/>
</dbReference>
<evidence type="ECO:0000256" key="3">
    <source>
        <dbReference type="ARBA" id="ARBA00022448"/>
    </source>
</evidence>
<keyword evidence="4 9" id="KW-0812">Transmembrane</keyword>
<keyword evidence="7 9" id="KW-0472">Membrane</keyword>
<keyword evidence="5 8" id="KW-0653">Protein transport</keyword>
<feature type="transmembrane region" description="Helical" evidence="11">
    <location>
        <begin position="130"/>
        <end position="148"/>
    </location>
</feature>
<evidence type="ECO:0000256" key="5">
    <source>
        <dbReference type="ARBA" id="ARBA00022927"/>
    </source>
</evidence>
<keyword evidence="3 8" id="KW-0813">Transport</keyword>
<evidence type="ECO:0000256" key="7">
    <source>
        <dbReference type="ARBA" id="ARBA00023136"/>
    </source>
</evidence>
<evidence type="ECO:0000256" key="11">
    <source>
        <dbReference type="SAM" id="Phobius"/>
    </source>
</evidence>
<evidence type="ECO:0000256" key="8">
    <source>
        <dbReference type="PIRNR" id="PIRNR005449"/>
    </source>
</evidence>
<feature type="compositionally biased region" description="Basic and acidic residues" evidence="10">
    <location>
        <begin position="357"/>
        <end position="374"/>
    </location>
</feature>
<protein>
    <recommendedName>
        <fullName evidence="8">Translocating chain-associated membrane protein</fullName>
    </recommendedName>
</protein>
<dbReference type="Pfam" id="PF03798">
    <property type="entry name" value="TRAM_LAG1_CLN8"/>
    <property type="match status" value="1"/>
</dbReference>
<evidence type="ECO:0000256" key="2">
    <source>
        <dbReference type="ARBA" id="ARBA00005999"/>
    </source>
</evidence>
<accession>A0A9P1IPF7</accession>
<feature type="transmembrane region" description="Helical" evidence="11">
    <location>
        <begin position="36"/>
        <end position="59"/>
    </location>
</feature>
<evidence type="ECO:0000259" key="12">
    <source>
        <dbReference type="PROSITE" id="PS50922"/>
    </source>
</evidence>
<dbReference type="PROSITE" id="PS50922">
    <property type="entry name" value="TLC"/>
    <property type="match status" value="1"/>
</dbReference>
<dbReference type="Proteomes" id="UP001152747">
    <property type="component" value="Unassembled WGS sequence"/>
</dbReference>
<comment type="caution">
    <text evidence="13">The sequence shown here is derived from an EMBL/GenBank/DDBJ whole genome shotgun (WGS) entry which is preliminary data.</text>
</comment>
<name>A0A9P1IPF7_9PELO</name>
<evidence type="ECO:0000313" key="13">
    <source>
        <dbReference type="EMBL" id="CAI5448995.1"/>
    </source>
</evidence>
<feature type="transmembrane region" description="Helical" evidence="11">
    <location>
        <begin position="90"/>
        <end position="109"/>
    </location>
</feature>
<dbReference type="OrthoDB" id="3053196at2759"/>
<evidence type="ECO:0000256" key="4">
    <source>
        <dbReference type="ARBA" id="ARBA00022692"/>
    </source>
</evidence>
<gene>
    <name evidence="13" type="ORF">CAMP_LOCUS11632</name>
</gene>
<comment type="similarity">
    <text evidence="2 8">Belongs to the TRAM family.</text>
</comment>
<evidence type="ECO:0000256" key="6">
    <source>
        <dbReference type="ARBA" id="ARBA00022989"/>
    </source>
</evidence>
<dbReference type="PIRSF" id="PIRSF005449">
    <property type="entry name" value="Translocation_assoc_membrane"/>
    <property type="match status" value="1"/>
</dbReference>
<feature type="transmembrane region" description="Helical" evidence="11">
    <location>
        <begin position="207"/>
        <end position="223"/>
    </location>
</feature>
<evidence type="ECO:0000256" key="10">
    <source>
        <dbReference type="SAM" id="MobiDB-lite"/>
    </source>
</evidence>
<evidence type="ECO:0000256" key="9">
    <source>
        <dbReference type="PROSITE-ProRule" id="PRU00205"/>
    </source>
</evidence>
<dbReference type="AlphaFoldDB" id="A0A9P1IPF7"/>
<dbReference type="InterPro" id="IPR006634">
    <property type="entry name" value="TLC-dom"/>
</dbReference>
<feature type="domain" description="TLC" evidence="12">
    <location>
        <begin position="124"/>
        <end position="338"/>
    </location>
</feature>
<dbReference type="GO" id="GO:0006616">
    <property type="term" value="P:SRP-dependent cotranslational protein targeting to membrane, translocation"/>
    <property type="evidence" value="ECO:0007669"/>
    <property type="project" value="InterPro"/>
</dbReference>
<keyword evidence="6 11" id="KW-1133">Transmembrane helix</keyword>
<comment type="subcellular location">
    <subcellularLocation>
        <location evidence="1">Membrane</location>
        <topology evidence="1">Multi-pass membrane protein</topology>
    </subcellularLocation>
</comment>
<evidence type="ECO:0000313" key="14">
    <source>
        <dbReference type="Proteomes" id="UP001152747"/>
    </source>
</evidence>
<dbReference type="PANTHER" id="PTHR12371">
    <property type="entry name" value="TRANSLOCATION ASSOCIATED MEMBRANE PROTEIN"/>
    <property type="match status" value="1"/>
</dbReference>